<sequence length="228" mass="25901">MGYHEMLIEMVENSKLTLKEIADKCGSFGVKINPSYISKLQTTKQAVASDEVNIAIARVCNGDIEQFRYEAYLAKAPDLIKDFIIKIISMYKQTTLISMQAQNVPEEYMQQYLEQLNNMHDLDFIKDFEGLELNEGLEENLTLIHKIEDDSMEPRIPKGSICNVDPNGMINSGDMVVAMYANEVVIRRYILFNDMVVLLSENNKYPPIQANVNEIKVLAKIASLTIPL</sequence>
<dbReference type="InterPro" id="IPR001387">
    <property type="entry name" value="Cro/C1-type_HTH"/>
</dbReference>
<dbReference type="InterPro" id="IPR036286">
    <property type="entry name" value="LexA/Signal_pep-like_sf"/>
</dbReference>
<dbReference type="CDD" id="cd06529">
    <property type="entry name" value="S24_LexA-like"/>
    <property type="match status" value="1"/>
</dbReference>
<accession>A0ABQ6GGZ2</accession>
<keyword evidence="3" id="KW-1185">Reference proteome</keyword>
<gene>
    <name evidence="2" type="ORF">MU1_26620</name>
</gene>
<comment type="caution">
    <text evidence="2">The sequence shown here is derived from an EMBL/GenBank/DDBJ whole genome shotgun (WGS) entry which is preliminary data.</text>
</comment>
<dbReference type="Gene3D" id="1.10.260.40">
    <property type="entry name" value="lambda repressor-like DNA-binding domains"/>
    <property type="match status" value="1"/>
</dbReference>
<organism evidence="2 3">
    <name type="scientific">Paenibacillus glycanilyticus</name>
    <dbReference type="NCBI Taxonomy" id="126569"/>
    <lineage>
        <taxon>Bacteria</taxon>
        <taxon>Bacillati</taxon>
        <taxon>Bacillota</taxon>
        <taxon>Bacilli</taxon>
        <taxon>Bacillales</taxon>
        <taxon>Paenibacillaceae</taxon>
        <taxon>Paenibacillus</taxon>
    </lineage>
</organism>
<evidence type="ECO:0000313" key="3">
    <source>
        <dbReference type="Proteomes" id="UP001157114"/>
    </source>
</evidence>
<dbReference type="Proteomes" id="UP001157114">
    <property type="component" value="Unassembled WGS sequence"/>
</dbReference>
<evidence type="ECO:0000259" key="1">
    <source>
        <dbReference type="Pfam" id="PF00717"/>
    </source>
</evidence>
<dbReference type="InterPro" id="IPR010982">
    <property type="entry name" value="Lambda_DNA-bd_dom_sf"/>
</dbReference>
<dbReference type="InterPro" id="IPR015927">
    <property type="entry name" value="Peptidase_S24_S26A/B/C"/>
</dbReference>
<feature type="domain" description="Peptidase S24/S26A/S26B/S26C" evidence="1">
    <location>
        <begin position="139"/>
        <end position="221"/>
    </location>
</feature>
<proteinExistence type="predicted"/>
<name>A0ABQ6GGZ2_9BACL</name>
<reference evidence="2 3" key="1">
    <citation type="submission" date="2023-03" db="EMBL/GenBank/DDBJ databases">
        <title>Draft genome sequence of the bacteria which degrade cell wall of Tricholomamatutake.</title>
        <authorList>
            <person name="Konishi Y."/>
            <person name="Fukuta Y."/>
            <person name="Shirasaka N."/>
        </authorList>
    </citation>
    <scope>NUCLEOTIDE SEQUENCE [LARGE SCALE GENOMIC DNA]</scope>
    <source>
        <strain evidence="3">mu1</strain>
    </source>
</reference>
<dbReference type="Gene3D" id="2.10.109.10">
    <property type="entry name" value="Umud Fragment, subunit A"/>
    <property type="match status" value="1"/>
</dbReference>
<dbReference type="InterPro" id="IPR039418">
    <property type="entry name" value="LexA-like"/>
</dbReference>
<evidence type="ECO:0000313" key="2">
    <source>
        <dbReference type="EMBL" id="GLX68317.1"/>
    </source>
</evidence>
<dbReference type="RefSeq" id="WP_284239058.1">
    <property type="nucleotide sequence ID" value="NZ_BSSQ01000011.1"/>
</dbReference>
<dbReference type="Pfam" id="PF00717">
    <property type="entry name" value="Peptidase_S24"/>
    <property type="match status" value="1"/>
</dbReference>
<protein>
    <recommendedName>
        <fullName evidence="1">Peptidase S24/S26A/S26B/S26C domain-containing protein</fullName>
    </recommendedName>
</protein>
<dbReference type="SUPFAM" id="SSF51306">
    <property type="entry name" value="LexA/Signal peptidase"/>
    <property type="match status" value="1"/>
</dbReference>
<dbReference type="EMBL" id="BSSQ01000011">
    <property type="protein sequence ID" value="GLX68317.1"/>
    <property type="molecule type" value="Genomic_DNA"/>
</dbReference>
<dbReference type="CDD" id="cd00093">
    <property type="entry name" value="HTH_XRE"/>
    <property type="match status" value="1"/>
</dbReference>